<reference evidence="2 3" key="1">
    <citation type="journal article" date="2023" name="Sci. Data">
        <title>Genome assembly of the Korean intertidal mud-creeper Batillaria attramentaria.</title>
        <authorList>
            <person name="Patra A.K."/>
            <person name="Ho P.T."/>
            <person name="Jun S."/>
            <person name="Lee S.J."/>
            <person name="Kim Y."/>
            <person name="Won Y.J."/>
        </authorList>
    </citation>
    <scope>NUCLEOTIDE SEQUENCE [LARGE SCALE GENOMIC DNA]</scope>
    <source>
        <strain evidence="2">Wonlab-2016</strain>
    </source>
</reference>
<accession>A0ABD0L9Z6</accession>
<organism evidence="2 3">
    <name type="scientific">Batillaria attramentaria</name>
    <dbReference type="NCBI Taxonomy" id="370345"/>
    <lineage>
        <taxon>Eukaryota</taxon>
        <taxon>Metazoa</taxon>
        <taxon>Spiralia</taxon>
        <taxon>Lophotrochozoa</taxon>
        <taxon>Mollusca</taxon>
        <taxon>Gastropoda</taxon>
        <taxon>Caenogastropoda</taxon>
        <taxon>Sorbeoconcha</taxon>
        <taxon>Cerithioidea</taxon>
        <taxon>Batillariidae</taxon>
        <taxon>Batillaria</taxon>
    </lineage>
</organism>
<gene>
    <name evidence="2" type="ORF">BaRGS_00012731</name>
</gene>
<dbReference type="Proteomes" id="UP001519460">
    <property type="component" value="Unassembled WGS sequence"/>
</dbReference>
<evidence type="ECO:0000313" key="2">
    <source>
        <dbReference type="EMBL" id="KAK7496030.1"/>
    </source>
</evidence>
<evidence type="ECO:0000313" key="3">
    <source>
        <dbReference type="Proteomes" id="UP001519460"/>
    </source>
</evidence>
<evidence type="ECO:0000256" key="1">
    <source>
        <dbReference type="SAM" id="SignalP"/>
    </source>
</evidence>
<sequence length="97" mass="11229">MTLIKFFVLLPSVGGEIPVTGDHDLSTLSTSQVDAWPKRASIYLDLVSRDRLIKCKRQRGINHYPRQGMRFVCEKQAPRTVHLYGFDFEYSVLYLTH</sequence>
<protein>
    <submittedName>
        <fullName evidence="2">Uncharacterized protein</fullName>
    </submittedName>
</protein>
<dbReference type="AlphaFoldDB" id="A0ABD0L9Z6"/>
<dbReference type="EMBL" id="JACVVK020000070">
    <property type="protein sequence ID" value="KAK7496030.1"/>
    <property type="molecule type" value="Genomic_DNA"/>
</dbReference>
<feature type="signal peptide" evidence="1">
    <location>
        <begin position="1"/>
        <end position="15"/>
    </location>
</feature>
<keyword evidence="3" id="KW-1185">Reference proteome</keyword>
<feature type="non-terminal residue" evidence="2">
    <location>
        <position position="97"/>
    </location>
</feature>
<proteinExistence type="predicted"/>
<name>A0ABD0L9Z6_9CAEN</name>
<feature type="chain" id="PRO_5044865422" evidence="1">
    <location>
        <begin position="16"/>
        <end position="97"/>
    </location>
</feature>
<keyword evidence="1" id="KW-0732">Signal</keyword>
<comment type="caution">
    <text evidence="2">The sequence shown here is derived from an EMBL/GenBank/DDBJ whole genome shotgun (WGS) entry which is preliminary data.</text>
</comment>